<evidence type="ECO:0000313" key="5">
    <source>
        <dbReference type="Proteomes" id="UP000827889"/>
    </source>
</evidence>
<dbReference type="InterPro" id="IPR032867">
    <property type="entry name" value="DYW_dom"/>
</dbReference>
<proteinExistence type="inferred from homology"/>
<dbReference type="Pfam" id="PF01535">
    <property type="entry name" value="PPR"/>
    <property type="match status" value="4"/>
</dbReference>
<dbReference type="RefSeq" id="XP_030545666.2">
    <property type="nucleotide sequence ID" value="XM_030689806.2"/>
</dbReference>
<dbReference type="GO" id="GO:0008270">
    <property type="term" value="F:zinc ion binding"/>
    <property type="evidence" value="ECO:0007669"/>
    <property type="project" value="InterPro"/>
</dbReference>
<feature type="repeat" description="PPR" evidence="3">
    <location>
        <begin position="163"/>
        <end position="197"/>
    </location>
</feature>
<dbReference type="Pfam" id="PF13041">
    <property type="entry name" value="PPR_2"/>
    <property type="match status" value="1"/>
</dbReference>
<feature type="repeat" description="PPR" evidence="3">
    <location>
        <begin position="296"/>
        <end position="330"/>
    </location>
</feature>
<comment type="similarity">
    <text evidence="1">Belongs to the PPR family. PCMP-H subfamily.</text>
</comment>
<accession>A0A8B8QEX6</accession>
<feature type="domain" description="DYW" evidence="4">
    <location>
        <begin position="521"/>
        <end position="606"/>
    </location>
</feature>
<dbReference type="GeneID" id="115751802"/>
<evidence type="ECO:0000256" key="3">
    <source>
        <dbReference type="PROSITE-ProRule" id="PRU00708"/>
    </source>
</evidence>
<dbReference type="Pfam" id="PF20431">
    <property type="entry name" value="E_motif"/>
    <property type="match status" value="1"/>
</dbReference>
<dbReference type="PANTHER" id="PTHR47926:SF368">
    <property type="entry name" value="TETRATRICOPEPTIDE REPEAT-LIKE SUPERFAMILY PROTEIN"/>
    <property type="match status" value="1"/>
</dbReference>
<evidence type="ECO:0000256" key="1">
    <source>
        <dbReference type="ARBA" id="ARBA00006643"/>
    </source>
</evidence>
<evidence type="ECO:0000259" key="4">
    <source>
        <dbReference type="Pfam" id="PF14432"/>
    </source>
</evidence>
<keyword evidence="2" id="KW-0677">Repeat</keyword>
<dbReference type="InterPro" id="IPR002885">
    <property type="entry name" value="PPR_rpt"/>
</dbReference>
<gene>
    <name evidence="6" type="primary">LOC115751802</name>
</gene>
<evidence type="ECO:0000256" key="2">
    <source>
        <dbReference type="ARBA" id="ARBA00022737"/>
    </source>
</evidence>
<evidence type="ECO:0000313" key="6">
    <source>
        <dbReference type="RefSeq" id="XP_030545666.2"/>
    </source>
</evidence>
<keyword evidence="5" id="KW-1185">Reference proteome</keyword>
<dbReference type="GO" id="GO:0009451">
    <property type="term" value="P:RNA modification"/>
    <property type="evidence" value="ECO:0007669"/>
    <property type="project" value="InterPro"/>
</dbReference>
<feature type="repeat" description="PPR" evidence="3">
    <location>
        <begin position="93"/>
        <end position="127"/>
    </location>
</feature>
<reference evidence="6" key="2">
    <citation type="submission" date="2025-08" db="UniProtKB">
        <authorList>
            <consortium name="RefSeq"/>
        </authorList>
    </citation>
    <scope>IDENTIFICATION</scope>
    <source>
        <tissue evidence="6">Leaf</tissue>
    </source>
</reference>
<dbReference type="PROSITE" id="PS51375">
    <property type="entry name" value="PPR"/>
    <property type="match status" value="3"/>
</dbReference>
<protein>
    <submittedName>
        <fullName evidence="6">Pentatricopeptide repeat-containing protein At4g15720</fullName>
    </submittedName>
</protein>
<dbReference type="Proteomes" id="UP000827889">
    <property type="component" value="Chromosome 1"/>
</dbReference>
<dbReference type="PANTHER" id="PTHR47926">
    <property type="entry name" value="PENTATRICOPEPTIDE REPEAT-CONTAINING PROTEIN"/>
    <property type="match status" value="1"/>
</dbReference>
<dbReference type="Gene3D" id="1.25.40.10">
    <property type="entry name" value="Tetratricopeptide repeat domain"/>
    <property type="match status" value="3"/>
</dbReference>
<dbReference type="InterPro" id="IPR046960">
    <property type="entry name" value="PPR_At4g14850-like_plant"/>
</dbReference>
<dbReference type="Pfam" id="PF14432">
    <property type="entry name" value="DYW_deaminase"/>
    <property type="match status" value="1"/>
</dbReference>
<dbReference type="KEGG" id="rarg:115751802"/>
<dbReference type="Pfam" id="PF13812">
    <property type="entry name" value="PPR_3"/>
    <property type="match status" value="1"/>
</dbReference>
<reference evidence="5" key="1">
    <citation type="submission" date="2025-05" db="UniProtKB">
        <authorList>
            <consortium name="RefSeq"/>
        </authorList>
    </citation>
    <scope>NUCLEOTIDE SEQUENCE [LARGE SCALE GENOMIC DNA]</scope>
</reference>
<dbReference type="InterPro" id="IPR046848">
    <property type="entry name" value="E_motif"/>
</dbReference>
<dbReference type="GO" id="GO:0003723">
    <property type="term" value="F:RNA binding"/>
    <property type="evidence" value="ECO:0007669"/>
    <property type="project" value="InterPro"/>
</dbReference>
<dbReference type="InterPro" id="IPR011990">
    <property type="entry name" value="TPR-like_helical_dom_sf"/>
</dbReference>
<organism evidence="5 6">
    <name type="scientific">Rhodamnia argentea</name>
    <dbReference type="NCBI Taxonomy" id="178133"/>
    <lineage>
        <taxon>Eukaryota</taxon>
        <taxon>Viridiplantae</taxon>
        <taxon>Streptophyta</taxon>
        <taxon>Embryophyta</taxon>
        <taxon>Tracheophyta</taxon>
        <taxon>Spermatophyta</taxon>
        <taxon>Magnoliopsida</taxon>
        <taxon>eudicotyledons</taxon>
        <taxon>Gunneridae</taxon>
        <taxon>Pentapetalae</taxon>
        <taxon>rosids</taxon>
        <taxon>malvids</taxon>
        <taxon>Myrtales</taxon>
        <taxon>Myrtaceae</taxon>
        <taxon>Myrtoideae</taxon>
        <taxon>Myrteae</taxon>
        <taxon>Australasian group</taxon>
        <taxon>Rhodamnia</taxon>
    </lineage>
</organism>
<dbReference type="NCBIfam" id="TIGR00756">
    <property type="entry name" value="PPR"/>
    <property type="match status" value="3"/>
</dbReference>
<sequence length="606" mass="68235">MKKTSFTGNLLFALKNARRWRQNQLTKFHSKTLHARKPPESNDFYSAFSIHTRLLKSSLLTHTTATNHLINRYAKLQEIEHARRLFDELPEPNVVSWTSLMAGYIGVGRPEVALWLYGRMRRSAVLPNEFTLTTAANACSVLADLRVGRGIHAHVEVFGLRGNLVVCSSLVDMYGKCNEVDEARRVFDSMSNKNIVSWTSMITAYAQSGKGKEALHLFWEFDYSRFGFPNHFMLASVVNACSSSGSLVSGRIAHGAVIRYGYDTNDVIASALVDMYAKCGYFNYCEKVFRRIENPSVFPYTSMIVGAAKYGLGMLSLELLEEMIDRGVKPNDVTFLGILHACSHSGLVDDGLAILESMDKKYGIIPDARHYTCVVDMLGRIGQLDKAYELAKSIQVRPEEGALLWGTLLSASRLHGRVEIATEASNWLIKSNQQLSGAYIMLSNAHAMVGDWKNAHGLRVRMKHAGVHKARGCSWIEINNLTYMFYAGDLRCPRRNELLGLLKELEGKMKLKGYMGGIEGLVFVEVEEEGQEEIVSLHSERLALAFGLMSTPKWVTMRIMKNLRICGACHEAFKIISEIVEREFIVRDVNRFHHFKNGSCACRDFW</sequence>
<dbReference type="AlphaFoldDB" id="A0A8B8QEX6"/>
<name>A0A8B8QEX6_9MYRT</name>